<feature type="repeat" description="ANK" evidence="3">
    <location>
        <begin position="114"/>
        <end position="146"/>
    </location>
</feature>
<keyword evidence="4" id="KW-1185">Reference proteome</keyword>
<dbReference type="InterPro" id="IPR036770">
    <property type="entry name" value="Ankyrin_rpt-contain_sf"/>
</dbReference>
<evidence type="ECO:0000256" key="3">
    <source>
        <dbReference type="PROSITE-ProRule" id="PRU00023"/>
    </source>
</evidence>
<evidence type="ECO:0000313" key="4">
    <source>
        <dbReference type="Proteomes" id="UP000887565"/>
    </source>
</evidence>
<dbReference type="Gene3D" id="1.25.40.20">
    <property type="entry name" value="Ankyrin repeat-containing domain"/>
    <property type="match status" value="1"/>
</dbReference>
<evidence type="ECO:0000313" key="5">
    <source>
        <dbReference type="WBParaSite" id="nRc.2.0.1.t42562-RA"/>
    </source>
</evidence>
<evidence type="ECO:0000256" key="1">
    <source>
        <dbReference type="ARBA" id="ARBA00022737"/>
    </source>
</evidence>
<protein>
    <submittedName>
        <fullName evidence="5">Uncharacterized protein</fullName>
    </submittedName>
</protein>
<evidence type="ECO:0000256" key="2">
    <source>
        <dbReference type="ARBA" id="ARBA00023043"/>
    </source>
</evidence>
<reference evidence="5" key="1">
    <citation type="submission" date="2022-11" db="UniProtKB">
        <authorList>
            <consortium name="WormBaseParasite"/>
        </authorList>
    </citation>
    <scope>IDENTIFICATION</scope>
</reference>
<keyword evidence="1" id="KW-0677">Repeat</keyword>
<name>A0A915KYJ9_ROMCU</name>
<dbReference type="GO" id="GO:0004842">
    <property type="term" value="F:ubiquitin-protein transferase activity"/>
    <property type="evidence" value="ECO:0007669"/>
    <property type="project" value="TreeGrafter"/>
</dbReference>
<dbReference type="Proteomes" id="UP000887565">
    <property type="component" value="Unplaced"/>
</dbReference>
<sequence length="237" mass="26394">MMSKNSKSPSKAPVPERTVNETVNAAVDASDKLQADITALIRGQTKHQCQEMVRKPGNTSSPTVNNLSNVRKRDKLGNSRLQLSCTSNCEDSALDDVRRFLFEDGINPNERDNNNWTPLHEAACRGHNKIVELLLKSGAVVDAVGGEDCITPLHDAIINGHLETVRILLNFGASTIQRNSQGATSFDMTSDENILYSRLNLQFLNLKYLYWRQGNCATNVYWQRGRTRASHQVPELG</sequence>
<organism evidence="4 5">
    <name type="scientific">Romanomermis culicivorax</name>
    <name type="common">Nematode worm</name>
    <dbReference type="NCBI Taxonomy" id="13658"/>
    <lineage>
        <taxon>Eukaryota</taxon>
        <taxon>Metazoa</taxon>
        <taxon>Ecdysozoa</taxon>
        <taxon>Nematoda</taxon>
        <taxon>Enoplea</taxon>
        <taxon>Dorylaimia</taxon>
        <taxon>Mermithida</taxon>
        <taxon>Mermithoidea</taxon>
        <taxon>Mermithidae</taxon>
        <taxon>Romanomermis</taxon>
    </lineage>
</organism>
<dbReference type="AlphaFoldDB" id="A0A915KYJ9"/>
<dbReference type="InterPro" id="IPR002110">
    <property type="entry name" value="Ankyrin_rpt"/>
</dbReference>
<proteinExistence type="predicted"/>
<feature type="repeat" description="ANK" evidence="3">
    <location>
        <begin position="148"/>
        <end position="180"/>
    </location>
</feature>
<accession>A0A915KYJ9</accession>
<dbReference type="GO" id="GO:0085020">
    <property type="term" value="P:protein K6-linked ubiquitination"/>
    <property type="evidence" value="ECO:0007669"/>
    <property type="project" value="TreeGrafter"/>
</dbReference>
<dbReference type="GO" id="GO:0031436">
    <property type="term" value="C:BRCA1-BARD1 complex"/>
    <property type="evidence" value="ECO:0007669"/>
    <property type="project" value="TreeGrafter"/>
</dbReference>
<dbReference type="WBParaSite" id="nRc.2.0.1.t42562-RA">
    <property type="protein sequence ID" value="nRc.2.0.1.t42562-RA"/>
    <property type="gene ID" value="nRc.2.0.1.g42562"/>
</dbReference>
<dbReference type="PROSITE" id="PS50088">
    <property type="entry name" value="ANK_REPEAT"/>
    <property type="match status" value="2"/>
</dbReference>
<dbReference type="PANTHER" id="PTHR24171">
    <property type="entry name" value="ANKYRIN REPEAT DOMAIN-CONTAINING PROTEIN 39-RELATED"/>
    <property type="match status" value="1"/>
</dbReference>
<dbReference type="PANTHER" id="PTHR24171:SF8">
    <property type="entry name" value="BRCA1-ASSOCIATED RING DOMAIN PROTEIN 1"/>
    <property type="match status" value="1"/>
</dbReference>
<dbReference type="Pfam" id="PF12796">
    <property type="entry name" value="Ank_2"/>
    <property type="match status" value="1"/>
</dbReference>
<dbReference type="GO" id="GO:0070531">
    <property type="term" value="C:BRCA1-A complex"/>
    <property type="evidence" value="ECO:0007669"/>
    <property type="project" value="TreeGrafter"/>
</dbReference>
<keyword evidence="2 3" id="KW-0040">ANK repeat</keyword>
<dbReference type="SMART" id="SM00248">
    <property type="entry name" value="ANK"/>
    <property type="match status" value="3"/>
</dbReference>
<dbReference type="SUPFAM" id="SSF48403">
    <property type="entry name" value="Ankyrin repeat"/>
    <property type="match status" value="1"/>
</dbReference>
<dbReference type="PROSITE" id="PS50297">
    <property type="entry name" value="ANK_REP_REGION"/>
    <property type="match status" value="2"/>
</dbReference>